<accession>A0ACB7TD16</accession>
<name>A0ACB7TD16_HYAAI</name>
<keyword evidence="2" id="KW-1185">Reference proteome</keyword>
<proteinExistence type="predicted"/>
<evidence type="ECO:0000313" key="2">
    <source>
        <dbReference type="Proteomes" id="UP000821845"/>
    </source>
</evidence>
<gene>
    <name evidence="1" type="ORF">HPB50_000638</name>
</gene>
<reference evidence="1" key="1">
    <citation type="submission" date="2020-05" db="EMBL/GenBank/DDBJ databases">
        <title>Large-scale comparative analyses of tick genomes elucidate their genetic diversity and vector capacities.</title>
        <authorList>
            <person name="Jia N."/>
            <person name="Wang J."/>
            <person name="Shi W."/>
            <person name="Du L."/>
            <person name="Sun Y."/>
            <person name="Zhan W."/>
            <person name="Jiang J."/>
            <person name="Wang Q."/>
            <person name="Zhang B."/>
            <person name="Ji P."/>
            <person name="Sakyi L.B."/>
            <person name="Cui X."/>
            <person name="Yuan T."/>
            <person name="Jiang B."/>
            <person name="Yang W."/>
            <person name="Lam T.T.-Y."/>
            <person name="Chang Q."/>
            <person name="Ding S."/>
            <person name="Wang X."/>
            <person name="Zhu J."/>
            <person name="Ruan X."/>
            <person name="Zhao L."/>
            <person name="Wei J."/>
            <person name="Que T."/>
            <person name="Du C."/>
            <person name="Cheng J."/>
            <person name="Dai P."/>
            <person name="Han X."/>
            <person name="Huang E."/>
            <person name="Gao Y."/>
            <person name="Liu J."/>
            <person name="Shao H."/>
            <person name="Ye R."/>
            <person name="Li L."/>
            <person name="Wei W."/>
            <person name="Wang X."/>
            <person name="Wang C."/>
            <person name="Yang T."/>
            <person name="Huo Q."/>
            <person name="Li W."/>
            <person name="Guo W."/>
            <person name="Chen H."/>
            <person name="Zhou L."/>
            <person name="Ni X."/>
            <person name="Tian J."/>
            <person name="Zhou Y."/>
            <person name="Sheng Y."/>
            <person name="Liu T."/>
            <person name="Pan Y."/>
            <person name="Xia L."/>
            <person name="Li J."/>
            <person name="Zhao F."/>
            <person name="Cao W."/>
        </authorList>
    </citation>
    <scope>NUCLEOTIDE SEQUENCE</scope>
    <source>
        <strain evidence="1">Hyas-2018</strain>
    </source>
</reference>
<evidence type="ECO:0000313" key="1">
    <source>
        <dbReference type="EMBL" id="KAH6943924.1"/>
    </source>
</evidence>
<dbReference type="Proteomes" id="UP000821845">
    <property type="component" value="Chromosome 1"/>
</dbReference>
<organism evidence="1 2">
    <name type="scientific">Hyalomma asiaticum</name>
    <name type="common">Tick</name>
    <dbReference type="NCBI Taxonomy" id="266040"/>
    <lineage>
        <taxon>Eukaryota</taxon>
        <taxon>Metazoa</taxon>
        <taxon>Ecdysozoa</taxon>
        <taxon>Arthropoda</taxon>
        <taxon>Chelicerata</taxon>
        <taxon>Arachnida</taxon>
        <taxon>Acari</taxon>
        <taxon>Parasitiformes</taxon>
        <taxon>Ixodida</taxon>
        <taxon>Ixodoidea</taxon>
        <taxon>Ixodidae</taxon>
        <taxon>Hyalomminae</taxon>
        <taxon>Hyalomma</taxon>
    </lineage>
</organism>
<dbReference type="EMBL" id="CM023481">
    <property type="protein sequence ID" value="KAH6943924.1"/>
    <property type="molecule type" value="Genomic_DNA"/>
</dbReference>
<sequence length="102" mass="11359">MPASAVVPPTYLSMRLRVASETPAAHARLTRVARDRGERQQLWRRRPRRRPGTGARGHRDADPSPPLRGASSCDSVIPPVILDKEFALNLAFIASDPHCRRN</sequence>
<protein>
    <submittedName>
        <fullName evidence="1">Uncharacterized protein</fullName>
    </submittedName>
</protein>
<comment type="caution">
    <text evidence="1">The sequence shown here is derived from an EMBL/GenBank/DDBJ whole genome shotgun (WGS) entry which is preliminary data.</text>
</comment>